<name>A0ABU1R8C6_9BACT</name>
<gene>
    <name evidence="2" type="ORF">J2W84_006743</name>
</gene>
<evidence type="ECO:0000256" key="1">
    <source>
        <dbReference type="SAM" id="SignalP"/>
    </source>
</evidence>
<keyword evidence="3" id="KW-1185">Reference proteome</keyword>
<feature type="signal peptide" evidence="1">
    <location>
        <begin position="1"/>
        <end position="20"/>
    </location>
</feature>
<feature type="chain" id="PRO_5046824964" evidence="1">
    <location>
        <begin position="21"/>
        <end position="89"/>
    </location>
</feature>
<dbReference type="EMBL" id="JAVDTI010000011">
    <property type="protein sequence ID" value="MDR6809667.1"/>
    <property type="molecule type" value="Genomic_DNA"/>
</dbReference>
<evidence type="ECO:0000313" key="2">
    <source>
        <dbReference type="EMBL" id="MDR6809667.1"/>
    </source>
</evidence>
<dbReference type="RefSeq" id="WP_309993427.1">
    <property type="nucleotide sequence ID" value="NZ_JAVDTI010000011.1"/>
</dbReference>
<comment type="caution">
    <text evidence="2">The sequence shown here is derived from an EMBL/GenBank/DDBJ whole genome shotgun (WGS) entry which is preliminary data.</text>
</comment>
<keyword evidence="1" id="KW-0732">Signal</keyword>
<reference evidence="2 3" key="1">
    <citation type="submission" date="2023-07" db="EMBL/GenBank/DDBJ databases">
        <title>Sorghum-associated microbial communities from plants grown in Nebraska, USA.</title>
        <authorList>
            <person name="Schachtman D."/>
        </authorList>
    </citation>
    <scope>NUCLEOTIDE SEQUENCE [LARGE SCALE GENOMIC DNA]</scope>
    <source>
        <strain evidence="2 3">BE57</strain>
    </source>
</reference>
<dbReference type="Proteomes" id="UP001264980">
    <property type="component" value="Unassembled WGS sequence"/>
</dbReference>
<accession>A0ABU1R8C6</accession>
<organism evidence="2 3">
    <name type="scientific">Dyadobacter fermentans</name>
    <dbReference type="NCBI Taxonomy" id="94254"/>
    <lineage>
        <taxon>Bacteria</taxon>
        <taxon>Pseudomonadati</taxon>
        <taxon>Bacteroidota</taxon>
        <taxon>Cytophagia</taxon>
        <taxon>Cytophagales</taxon>
        <taxon>Spirosomataceae</taxon>
        <taxon>Dyadobacter</taxon>
    </lineage>
</organism>
<sequence>MKRIFLSIVAAVAIFGASFAINSPAPKPVLADFTVTGEAGDDNEYWEVSTTPDPACTNSGAQVCKISTTATPVDGRILKSQANVTGRKP</sequence>
<evidence type="ECO:0000313" key="3">
    <source>
        <dbReference type="Proteomes" id="UP001264980"/>
    </source>
</evidence>
<proteinExistence type="predicted"/>
<protein>
    <submittedName>
        <fullName evidence="2">Uncharacterized protein</fullName>
    </submittedName>
</protein>